<evidence type="ECO:0000313" key="2">
    <source>
        <dbReference type="EMBL" id="RTE11098.1"/>
    </source>
</evidence>
<proteinExistence type="predicted"/>
<dbReference type="EMBL" id="RXHU01000013">
    <property type="protein sequence ID" value="RTE11098.1"/>
    <property type="molecule type" value="Genomic_DNA"/>
</dbReference>
<keyword evidence="3" id="KW-1185">Reference proteome</keyword>
<name>A0A3S0BP95_9BACL</name>
<gene>
    <name evidence="2" type="ORF">EJQ19_03990</name>
</gene>
<reference evidence="2 3" key="1">
    <citation type="submission" date="2018-12" db="EMBL/GenBank/DDBJ databases">
        <title>Bacillus ochoae sp. nov., Paenibacillus whitsoniae sp. nov., Paenibacillus spiritus sp. nov. Isolated from the Mars Exploration Rover during spacecraft assembly.</title>
        <authorList>
            <person name="Seuylemezian A."/>
            <person name="Vaishampayan P."/>
        </authorList>
    </citation>
    <scope>NUCLEOTIDE SEQUENCE [LARGE SCALE GENOMIC DNA]</scope>
    <source>
        <strain evidence="2 3">MER 54</strain>
    </source>
</reference>
<evidence type="ECO:0000259" key="1">
    <source>
        <dbReference type="Pfam" id="PF01521"/>
    </source>
</evidence>
<dbReference type="Pfam" id="PF01521">
    <property type="entry name" value="Fe-S_biosyn"/>
    <property type="match status" value="1"/>
</dbReference>
<dbReference type="Gene3D" id="2.60.300.12">
    <property type="entry name" value="HesB-like domain"/>
    <property type="match status" value="1"/>
</dbReference>
<dbReference type="InterPro" id="IPR000361">
    <property type="entry name" value="ATAP_core_dom"/>
</dbReference>
<dbReference type="OrthoDB" id="2361087at2"/>
<accession>A0A3S0BP95</accession>
<dbReference type="SUPFAM" id="SSF89360">
    <property type="entry name" value="HesB-like domain"/>
    <property type="match status" value="1"/>
</dbReference>
<comment type="caution">
    <text evidence="2">The sequence shown here is derived from an EMBL/GenBank/DDBJ whole genome shotgun (WGS) entry which is preliminary data.</text>
</comment>
<organism evidence="2 3">
    <name type="scientific">Paenibacillus whitsoniae</name>
    <dbReference type="NCBI Taxonomy" id="2496558"/>
    <lineage>
        <taxon>Bacteria</taxon>
        <taxon>Bacillati</taxon>
        <taxon>Bacillota</taxon>
        <taxon>Bacilli</taxon>
        <taxon>Bacillales</taxon>
        <taxon>Paenibacillaceae</taxon>
        <taxon>Paenibacillus</taxon>
    </lineage>
</organism>
<protein>
    <submittedName>
        <fullName evidence="2">Iron-sulfur cluster biosynthesis family protein</fullName>
    </submittedName>
</protein>
<sequence>MTTMNITFTESAVARLTPSLKEPGTFLRLVFDTEGCGCSVNGVPTLWLVSETAAGDLSAATNFVPVYYKAKDEIFFEEHMKLDFNEATKSYILKSNNQIYNATMSLVDRRAAAHRP</sequence>
<evidence type="ECO:0000313" key="3">
    <source>
        <dbReference type="Proteomes" id="UP000276128"/>
    </source>
</evidence>
<dbReference type="Proteomes" id="UP000276128">
    <property type="component" value="Unassembled WGS sequence"/>
</dbReference>
<dbReference type="AlphaFoldDB" id="A0A3S0BP95"/>
<dbReference type="InterPro" id="IPR035903">
    <property type="entry name" value="HesB-like_dom_sf"/>
</dbReference>
<feature type="domain" description="Core" evidence="1">
    <location>
        <begin position="4"/>
        <end position="108"/>
    </location>
</feature>